<evidence type="ECO:0000259" key="2">
    <source>
        <dbReference type="Pfam" id="PF23400"/>
    </source>
</evidence>
<reference evidence="3 4" key="1">
    <citation type="journal article" date="2019" name="Sci. Rep.">
        <title>Sulfobacillus thermotolerans: new insights into resistance and metabolic capacities of acidophilic chemolithotrophs.</title>
        <authorList>
            <person name="Panyushkina A.E."/>
            <person name="Babenko V.V."/>
            <person name="Nikitina A.S."/>
            <person name="Selezneva O.V."/>
            <person name="Tsaplina I.A."/>
            <person name="Letarova M.A."/>
            <person name="Kostryukova E.S."/>
            <person name="Letarov A.V."/>
        </authorList>
    </citation>
    <scope>NUCLEOTIDE SEQUENCE [LARGE SCALE GENOMIC DNA]</scope>
    <source>
        <strain evidence="3 4">Kr1</strain>
    </source>
</reference>
<dbReference type="InterPro" id="IPR011335">
    <property type="entry name" value="Restrct_endonuc-II-like"/>
</dbReference>
<sequence>MEPNAAYVCFVSDNVLPNIIPLVDPATRPRNVVLIVTQGYERQAKWFMKATEGWGMAIQKHPGFPYSYEKMHSALEQIAREYKSIVINVTGGTKLMALAGFAIGQGRYPVMYVDSRNQRIQYLGGQWHDMEWPPNMRVKQYLASYGYTLESKAESHYLASWRGVGDVLVTKSSGWQKGLHALNWEASQRTTDLRKPFSISLQELAQTLVQGGLIEAAGPNQWRFVSEEARAFLNGGWFEGYVMSQLRAIQKQLRLTDLLSNVVISKENVRNELDIVFMFQNRLHIIECKTKNFDRDGELIQSQPVYKLDSLSRNIAGIMGKALLVSYLPLPIHARNRCDNLNNLSYVDSRDIQGMKDKLLNWIVDRQ</sequence>
<evidence type="ECO:0000259" key="1">
    <source>
        <dbReference type="Pfam" id="PF09002"/>
    </source>
</evidence>
<dbReference type="Gene3D" id="1.10.10.680">
    <property type="entry name" value="Hypothetical protein VC1899 (Restriction endonuclease-like)"/>
    <property type="match status" value="1"/>
</dbReference>
<protein>
    <recommendedName>
        <fullName evidence="5">CRISPR-associated protein</fullName>
    </recommendedName>
</protein>
<dbReference type="SUPFAM" id="SSF52980">
    <property type="entry name" value="Restriction endonuclease-like"/>
    <property type="match status" value="1"/>
</dbReference>
<dbReference type="InterPro" id="IPR015093">
    <property type="entry name" value="Card1_endonucl_dom"/>
</dbReference>
<organism evidence="3 4">
    <name type="scientific">Sulfobacillus thermotolerans</name>
    <dbReference type="NCBI Taxonomy" id="338644"/>
    <lineage>
        <taxon>Bacteria</taxon>
        <taxon>Bacillati</taxon>
        <taxon>Bacillota</taxon>
        <taxon>Clostridia</taxon>
        <taxon>Eubacteriales</taxon>
        <taxon>Clostridiales Family XVII. Incertae Sedis</taxon>
        <taxon>Sulfobacillus</taxon>
    </lineage>
</organism>
<name>A0ABM6RSM3_9FIRM</name>
<keyword evidence="4" id="KW-1185">Reference proteome</keyword>
<dbReference type="Pfam" id="PF09002">
    <property type="entry name" value="Card1_endonuc"/>
    <property type="match status" value="1"/>
</dbReference>
<gene>
    <name evidence="3" type="ORF">BXT84_10670</name>
</gene>
<dbReference type="InterPro" id="IPR056339">
    <property type="entry name" value="CARF_Card1"/>
</dbReference>
<evidence type="ECO:0000313" key="4">
    <source>
        <dbReference type="Proteomes" id="UP000325292"/>
    </source>
</evidence>
<feature type="domain" description="Card1 endonuclease" evidence="1">
    <location>
        <begin position="227"/>
        <end position="362"/>
    </location>
</feature>
<evidence type="ECO:0000313" key="3">
    <source>
        <dbReference type="EMBL" id="AUW94344.1"/>
    </source>
</evidence>
<evidence type="ECO:0008006" key="5">
    <source>
        <dbReference type="Google" id="ProtNLM"/>
    </source>
</evidence>
<feature type="domain" description="Card1 CARF" evidence="2">
    <location>
        <begin position="8"/>
        <end position="105"/>
    </location>
</feature>
<dbReference type="EMBL" id="CP019454">
    <property type="protein sequence ID" value="AUW94344.1"/>
    <property type="molecule type" value="Genomic_DNA"/>
</dbReference>
<accession>A0ABM6RSM3</accession>
<dbReference type="Pfam" id="PF23400">
    <property type="entry name" value="CARF_Card1"/>
    <property type="match status" value="1"/>
</dbReference>
<dbReference type="InterPro" id="IPR011856">
    <property type="entry name" value="tRNA_endonuc-like_dom_sf"/>
</dbReference>
<dbReference type="Proteomes" id="UP000325292">
    <property type="component" value="Chromosome"/>
</dbReference>
<dbReference type="CDD" id="cd22364">
    <property type="entry name" value="VC1899-like"/>
    <property type="match status" value="1"/>
</dbReference>
<proteinExistence type="predicted"/>
<dbReference type="Gene3D" id="3.40.1350.10">
    <property type="match status" value="1"/>
</dbReference>
<dbReference type="Gene3D" id="3.40.50.10770">
    <property type="entry name" value="Hypothetical protein VC1899 like domain (Restriction endonuclease-like)"/>
    <property type="match status" value="1"/>
</dbReference>